<comment type="subcellular location">
    <subcellularLocation>
        <location evidence="1 9">Cell inner membrane</location>
        <topology evidence="1 9">Multi-pass membrane protein</topology>
    </subcellularLocation>
</comment>
<name>A0ABT4M5D3_9BURK</name>
<evidence type="ECO:0000256" key="6">
    <source>
        <dbReference type="ARBA" id="ARBA00022989"/>
    </source>
</evidence>
<keyword evidence="4 9" id="KW-0997">Cell inner membrane</keyword>
<dbReference type="RefSeq" id="WP_269359185.1">
    <property type="nucleotide sequence ID" value="NZ_JAPWHE010000008.1"/>
</dbReference>
<feature type="transmembrane region" description="Helical" evidence="9">
    <location>
        <begin position="12"/>
        <end position="33"/>
    </location>
</feature>
<dbReference type="PANTHER" id="PTHR35011:SF10">
    <property type="entry name" value="TRAP TRANSPORTER SMALL PERMEASE PROTEIN"/>
    <property type="match status" value="1"/>
</dbReference>
<evidence type="ECO:0000256" key="3">
    <source>
        <dbReference type="ARBA" id="ARBA00022475"/>
    </source>
</evidence>
<proteinExistence type="inferred from homology"/>
<protein>
    <recommendedName>
        <fullName evidence="9">TRAP transporter small permease protein</fullName>
    </recommendedName>
</protein>
<dbReference type="InterPro" id="IPR055348">
    <property type="entry name" value="DctQ"/>
</dbReference>
<evidence type="ECO:0000256" key="2">
    <source>
        <dbReference type="ARBA" id="ARBA00022448"/>
    </source>
</evidence>
<keyword evidence="5 9" id="KW-0812">Transmembrane</keyword>
<dbReference type="Proteomes" id="UP001068379">
    <property type="component" value="Unassembled WGS sequence"/>
</dbReference>
<organism evidence="11 12">
    <name type="scientific">Castellaniella denitrificans</name>
    <dbReference type="NCBI Taxonomy" id="56119"/>
    <lineage>
        <taxon>Bacteria</taxon>
        <taxon>Pseudomonadati</taxon>
        <taxon>Pseudomonadota</taxon>
        <taxon>Betaproteobacteria</taxon>
        <taxon>Burkholderiales</taxon>
        <taxon>Alcaligenaceae</taxon>
        <taxon>Castellaniella</taxon>
    </lineage>
</organism>
<comment type="function">
    <text evidence="9">Part of the tripartite ATP-independent periplasmic (TRAP) transport system.</text>
</comment>
<feature type="transmembrane region" description="Helical" evidence="9">
    <location>
        <begin position="140"/>
        <end position="164"/>
    </location>
</feature>
<comment type="similarity">
    <text evidence="8 9">Belongs to the TRAP transporter small permease family.</text>
</comment>
<keyword evidence="2 9" id="KW-0813">Transport</keyword>
<evidence type="ECO:0000313" key="12">
    <source>
        <dbReference type="Proteomes" id="UP001068379"/>
    </source>
</evidence>
<accession>A0ABT4M5D3</accession>
<evidence type="ECO:0000256" key="1">
    <source>
        <dbReference type="ARBA" id="ARBA00004429"/>
    </source>
</evidence>
<dbReference type="InterPro" id="IPR007387">
    <property type="entry name" value="TRAP_DctQ"/>
</dbReference>
<evidence type="ECO:0000256" key="9">
    <source>
        <dbReference type="RuleBase" id="RU369079"/>
    </source>
</evidence>
<sequence>MARLNPVARACAPVAQGAAILSGYALLFLSVLITYDVIARKAFDAPSIGSDEIGGYIVAAMAAFGFTHALLQHAHTRIDVFYQWMPAPLRTVANLTAMGGLFLFAGFIAWRGWGTLMESIEFGSTASTPLRTPQWMPQSLWFAGLALFAAVSLLLFLHALWLTLRGQSRIALLLYGPQTLEEEIALERMDVEGLDDRVPPTPLPGETR</sequence>
<evidence type="ECO:0000313" key="11">
    <source>
        <dbReference type="EMBL" id="MCZ4330505.1"/>
    </source>
</evidence>
<keyword evidence="12" id="KW-1185">Reference proteome</keyword>
<evidence type="ECO:0000259" key="10">
    <source>
        <dbReference type="Pfam" id="PF04290"/>
    </source>
</evidence>
<keyword evidence="3" id="KW-1003">Cell membrane</keyword>
<evidence type="ECO:0000256" key="8">
    <source>
        <dbReference type="ARBA" id="ARBA00038436"/>
    </source>
</evidence>
<reference evidence="11" key="1">
    <citation type="submission" date="2022-12" db="EMBL/GenBank/DDBJ databases">
        <title>Bacterial isolates from different developmental stages of Nematostella vectensis.</title>
        <authorList>
            <person name="Fraune S."/>
        </authorList>
    </citation>
    <scope>NUCLEOTIDE SEQUENCE</scope>
    <source>
        <strain evidence="11">G21619-S1</strain>
    </source>
</reference>
<dbReference type="EMBL" id="JAPWHE010000008">
    <property type="protein sequence ID" value="MCZ4330505.1"/>
    <property type="molecule type" value="Genomic_DNA"/>
</dbReference>
<dbReference type="PANTHER" id="PTHR35011">
    <property type="entry name" value="2,3-DIKETO-L-GULONATE TRAP TRANSPORTER SMALL PERMEASE PROTEIN YIAM"/>
    <property type="match status" value="1"/>
</dbReference>
<evidence type="ECO:0000256" key="4">
    <source>
        <dbReference type="ARBA" id="ARBA00022519"/>
    </source>
</evidence>
<dbReference type="Pfam" id="PF04290">
    <property type="entry name" value="DctQ"/>
    <property type="match status" value="1"/>
</dbReference>
<feature type="transmembrane region" description="Helical" evidence="9">
    <location>
        <begin position="92"/>
        <end position="113"/>
    </location>
</feature>
<keyword evidence="7 9" id="KW-0472">Membrane</keyword>
<feature type="domain" description="Tripartite ATP-independent periplasmic transporters DctQ component" evidence="10">
    <location>
        <begin position="30"/>
        <end position="158"/>
    </location>
</feature>
<comment type="caution">
    <text evidence="11">The sequence shown here is derived from an EMBL/GenBank/DDBJ whole genome shotgun (WGS) entry which is preliminary data.</text>
</comment>
<evidence type="ECO:0000256" key="5">
    <source>
        <dbReference type="ARBA" id="ARBA00022692"/>
    </source>
</evidence>
<gene>
    <name evidence="11" type="ORF">O4H32_11140</name>
</gene>
<comment type="subunit">
    <text evidence="9">The complex comprises the extracytoplasmic solute receptor protein and the two transmembrane proteins.</text>
</comment>
<keyword evidence="6 9" id="KW-1133">Transmembrane helix</keyword>
<feature type="transmembrane region" description="Helical" evidence="9">
    <location>
        <begin position="53"/>
        <end position="71"/>
    </location>
</feature>
<evidence type="ECO:0000256" key="7">
    <source>
        <dbReference type="ARBA" id="ARBA00023136"/>
    </source>
</evidence>